<feature type="transmembrane region" description="Helical" evidence="8">
    <location>
        <begin position="493"/>
        <end position="517"/>
    </location>
</feature>
<dbReference type="GO" id="GO:0015293">
    <property type="term" value="F:symporter activity"/>
    <property type="evidence" value="ECO:0007669"/>
    <property type="project" value="UniProtKB-KW"/>
</dbReference>
<dbReference type="EMBL" id="JACVVK020000158">
    <property type="protein sequence ID" value="KAK7487861.1"/>
    <property type="molecule type" value="Genomic_DNA"/>
</dbReference>
<feature type="transmembrane region" description="Helical" evidence="8">
    <location>
        <begin position="529"/>
        <end position="547"/>
    </location>
</feature>
<comment type="subcellular location">
    <subcellularLocation>
        <location evidence="1">Membrane</location>
        <topology evidence="1">Multi-pass membrane protein</topology>
    </subcellularLocation>
</comment>
<keyword evidence="6 8" id="KW-0472">Membrane</keyword>
<dbReference type="PANTHER" id="PTHR11662">
    <property type="entry name" value="SOLUTE CARRIER FAMILY 17"/>
    <property type="match status" value="1"/>
</dbReference>
<feature type="transmembrane region" description="Helical" evidence="8">
    <location>
        <begin position="458"/>
        <end position="481"/>
    </location>
</feature>
<keyword evidence="2" id="KW-0813">Transport</keyword>
<accession>A0ABD0KLA7</accession>
<dbReference type="AlphaFoldDB" id="A0ABD0KLA7"/>
<evidence type="ECO:0000256" key="4">
    <source>
        <dbReference type="ARBA" id="ARBA00022847"/>
    </source>
</evidence>
<feature type="transmembrane region" description="Helical" evidence="8">
    <location>
        <begin position="435"/>
        <end position="452"/>
    </location>
</feature>
<feature type="transmembrane region" description="Helical" evidence="8">
    <location>
        <begin position="216"/>
        <end position="239"/>
    </location>
</feature>
<evidence type="ECO:0000256" key="2">
    <source>
        <dbReference type="ARBA" id="ARBA00022448"/>
    </source>
</evidence>
<dbReference type="InterPro" id="IPR036259">
    <property type="entry name" value="MFS_trans_sf"/>
</dbReference>
<feature type="compositionally biased region" description="Acidic residues" evidence="7">
    <location>
        <begin position="581"/>
        <end position="590"/>
    </location>
</feature>
<dbReference type="GO" id="GO:0016020">
    <property type="term" value="C:membrane"/>
    <property type="evidence" value="ECO:0007669"/>
    <property type="project" value="UniProtKB-SubCell"/>
</dbReference>
<feature type="transmembrane region" description="Helical" evidence="8">
    <location>
        <begin position="163"/>
        <end position="184"/>
    </location>
</feature>
<comment type="caution">
    <text evidence="9">The sequence shown here is derived from an EMBL/GenBank/DDBJ whole genome shotgun (WGS) entry which is preliminary data.</text>
</comment>
<keyword evidence="5 8" id="KW-1133">Transmembrane helix</keyword>
<dbReference type="InterPro" id="IPR011701">
    <property type="entry name" value="MFS"/>
</dbReference>
<feature type="region of interest" description="Disordered" evidence="7">
    <location>
        <begin position="555"/>
        <end position="598"/>
    </location>
</feature>
<reference evidence="9 10" key="1">
    <citation type="journal article" date="2023" name="Sci. Data">
        <title>Genome assembly of the Korean intertidal mud-creeper Batillaria attramentaria.</title>
        <authorList>
            <person name="Patra A.K."/>
            <person name="Ho P.T."/>
            <person name="Jun S."/>
            <person name="Lee S.J."/>
            <person name="Kim Y."/>
            <person name="Won Y.J."/>
        </authorList>
    </citation>
    <scope>NUCLEOTIDE SEQUENCE [LARGE SCALE GENOMIC DNA]</scope>
    <source>
        <strain evidence="9">Wonlab-2016</strain>
    </source>
</reference>
<dbReference type="Pfam" id="PF07690">
    <property type="entry name" value="MFS_1"/>
    <property type="match status" value="1"/>
</dbReference>
<keyword evidence="4" id="KW-0769">Symport</keyword>
<dbReference type="InterPro" id="IPR050382">
    <property type="entry name" value="MFS_Na/Anion_cotransporter"/>
</dbReference>
<dbReference type="SUPFAM" id="SSF103473">
    <property type="entry name" value="MFS general substrate transporter"/>
    <property type="match status" value="1"/>
</dbReference>
<evidence type="ECO:0000313" key="9">
    <source>
        <dbReference type="EMBL" id="KAK7487861.1"/>
    </source>
</evidence>
<gene>
    <name evidence="9" type="ORF">BaRGS_00020908</name>
</gene>
<dbReference type="Proteomes" id="UP001519460">
    <property type="component" value="Unassembled WGS sequence"/>
</dbReference>
<evidence type="ECO:0000256" key="3">
    <source>
        <dbReference type="ARBA" id="ARBA00022692"/>
    </source>
</evidence>
<sequence>GRDHDKQTGDTRLVVGWRILLTKQFLYVPANTLDCKQDSLCPWVPSKTTASHYWDKVVTEGLLKVFGVGDHQRMTTERPSLCDDAAPRRVNICGSYRLKVTFICQYGLLCSFASQSITAASLLTMMRHNSDFNATDTIPYGSYTPSGLGATWLYHWARAKESAILAFFFGGYYIMQIPAGLLTMRYGGKRVALVGALVLACLQGLAIGAAPLGYPYFVTVITAAGVATSCLYSPIMAILADWIPPQESSRLTSLAASGVGVGVAAVFALSAGTSHTDFIGGWPVNFMGLGGILLLFCGVWAVFIDDCPTVSERISPEELEYIEWSFASKGIQHRTRDQPRRAPSCRLSLKIMMSAPVNAIAVSQFGSDWVQYFLITVFPLYLKFVRHMDVATADYLCGLPWLAVPPSSYGASKLVDYIRAKQILSTTRLRKIADFFAKVVPGALLVGIVLLPDDHPTTNALLIVCYVGALVTIGVEGSSWLPNILDLSANYASFISAFSQVLSLIGSFVLPLVVGAMTPHNTSAEWTQVMYLTAGILTVTWLIYVFIASSEPQHWREDNAETAQDGEREESDGNAPLEGGNADDEGEGGDSADPRMEV</sequence>
<feature type="transmembrane region" description="Helical" evidence="8">
    <location>
        <begin position="191"/>
        <end position="210"/>
    </location>
</feature>
<evidence type="ECO:0000256" key="7">
    <source>
        <dbReference type="SAM" id="MobiDB-lite"/>
    </source>
</evidence>
<proteinExistence type="predicted"/>
<keyword evidence="3 8" id="KW-0812">Transmembrane</keyword>
<protein>
    <recommendedName>
        <fullName evidence="11">Major facilitator superfamily (MFS) profile domain-containing protein</fullName>
    </recommendedName>
</protein>
<feature type="transmembrane region" description="Helical" evidence="8">
    <location>
        <begin position="106"/>
        <end position="126"/>
    </location>
</feature>
<feature type="transmembrane region" description="Helical" evidence="8">
    <location>
        <begin position="251"/>
        <end position="272"/>
    </location>
</feature>
<evidence type="ECO:0000256" key="1">
    <source>
        <dbReference type="ARBA" id="ARBA00004141"/>
    </source>
</evidence>
<dbReference type="PANTHER" id="PTHR11662:SF399">
    <property type="entry name" value="FI19708P1-RELATED"/>
    <property type="match status" value="1"/>
</dbReference>
<evidence type="ECO:0000313" key="10">
    <source>
        <dbReference type="Proteomes" id="UP001519460"/>
    </source>
</evidence>
<organism evidence="9 10">
    <name type="scientific">Batillaria attramentaria</name>
    <dbReference type="NCBI Taxonomy" id="370345"/>
    <lineage>
        <taxon>Eukaryota</taxon>
        <taxon>Metazoa</taxon>
        <taxon>Spiralia</taxon>
        <taxon>Lophotrochozoa</taxon>
        <taxon>Mollusca</taxon>
        <taxon>Gastropoda</taxon>
        <taxon>Caenogastropoda</taxon>
        <taxon>Sorbeoconcha</taxon>
        <taxon>Cerithioidea</taxon>
        <taxon>Batillariidae</taxon>
        <taxon>Batillaria</taxon>
    </lineage>
</organism>
<feature type="non-terminal residue" evidence="9">
    <location>
        <position position="1"/>
    </location>
</feature>
<name>A0ABD0KLA7_9CAEN</name>
<dbReference type="FunFam" id="1.20.1250.20:FF:000003">
    <property type="entry name" value="Solute carrier family 17 member 3"/>
    <property type="match status" value="1"/>
</dbReference>
<keyword evidence="10" id="KW-1185">Reference proteome</keyword>
<feature type="transmembrane region" description="Helical" evidence="8">
    <location>
        <begin position="284"/>
        <end position="304"/>
    </location>
</feature>
<evidence type="ECO:0000256" key="5">
    <source>
        <dbReference type="ARBA" id="ARBA00022989"/>
    </source>
</evidence>
<evidence type="ECO:0000256" key="8">
    <source>
        <dbReference type="SAM" id="Phobius"/>
    </source>
</evidence>
<evidence type="ECO:0000256" key="6">
    <source>
        <dbReference type="ARBA" id="ARBA00023136"/>
    </source>
</evidence>
<evidence type="ECO:0008006" key="11">
    <source>
        <dbReference type="Google" id="ProtNLM"/>
    </source>
</evidence>
<dbReference type="Gene3D" id="1.20.1250.20">
    <property type="entry name" value="MFS general substrate transporter like domains"/>
    <property type="match status" value="2"/>
</dbReference>